<dbReference type="Gene3D" id="3.90.25.10">
    <property type="entry name" value="UDP-galactose 4-epimerase, domain 1"/>
    <property type="match status" value="1"/>
</dbReference>
<evidence type="ECO:0000256" key="9">
    <source>
        <dbReference type="ARBA" id="ARBA00023235"/>
    </source>
</evidence>
<evidence type="ECO:0000256" key="4">
    <source>
        <dbReference type="ARBA" id="ARBA00007637"/>
    </source>
</evidence>
<feature type="domain" description="NAD-dependent epimerase/dehydratase" evidence="12">
    <location>
        <begin position="3"/>
        <end position="252"/>
    </location>
</feature>
<evidence type="ECO:0000256" key="5">
    <source>
        <dbReference type="ARBA" id="ARBA00013189"/>
    </source>
</evidence>
<name>A0A9X3WIQ2_9BACI</name>
<evidence type="ECO:0000313" key="14">
    <source>
        <dbReference type="Proteomes" id="UP001145069"/>
    </source>
</evidence>
<dbReference type="SUPFAM" id="SSF51735">
    <property type="entry name" value="NAD(P)-binding Rossmann-fold domains"/>
    <property type="match status" value="1"/>
</dbReference>
<dbReference type="NCBIfam" id="TIGR01179">
    <property type="entry name" value="galE"/>
    <property type="match status" value="1"/>
</dbReference>
<dbReference type="InterPro" id="IPR036291">
    <property type="entry name" value="NAD(P)-bd_dom_sf"/>
</dbReference>
<dbReference type="GO" id="GO:0003978">
    <property type="term" value="F:UDP-glucose 4-epimerase activity"/>
    <property type="evidence" value="ECO:0007669"/>
    <property type="project" value="UniProtKB-UniRule"/>
</dbReference>
<dbReference type="RefSeq" id="WP_272447177.1">
    <property type="nucleotide sequence ID" value="NZ_JAMQKC010000020.1"/>
</dbReference>
<gene>
    <name evidence="13" type="primary">galE</name>
    <name evidence="13" type="ORF">NC799_14580</name>
</gene>
<dbReference type="AlphaFoldDB" id="A0A9X3WIQ2"/>
<evidence type="ECO:0000256" key="8">
    <source>
        <dbReference type="ARBA" id="ARBA00023144"/>
    </source>
</evidence>
<evidence type="ECO:0000256" key="10">
    <source>
        <dbReference type="ARBA" id="ARBA00023277"/>
    </source>
</evidence>
<proteinExistence type="inferred from homology"/>
<dbReference type="PANTHER" id="PTHR43725:SF53">
    <property type="entry name" value="UDP-ARABINOSE 4-EPIMERASE 1"/>
    <property type="match status" value="1"/>
</dbReference>
<dbReference type="EMBL" id="JAMQKC010000020">
    <property type="protein sequence ID" value="MDC3418114.1"/>
    <property type="molecule type" value="Genomic_DNA"/>
</dbReference>
<accession>A0A9X3WIQ2</accession>
<dbReference type="InterPro" id="IPR005886">
    <property type="entry name" value="UDP_G4E"/>
</dbReference>
<comment type="subunit">
    <text evidence="11">Homodimer.</text>
</comment>
<dbReference type="Proteomes" id="UP001145069">
    <property type="component" value="Unassembled WGS sequence"/>
</dbReference>
<evidence type="ECO:0000256" key="11">
    <source>
        <dbReference type="RuleBase" id="RU366046"/>
    </source>
</evidence>
<evidence type="ECO:0000256" key="2">
    <source>
        <dbReference type="ARBA" id="ARBA00001911"/>
    </source>
</evidence>
<keyword evidence="14" id="KW-1185">Reference proteome</keyword>
<dbReference type="PANTHER" id="PTHR43725">
    <property type="entry name" value="UDP-GLUCOSE 4-EPIMERASE"/>
    <property type="match status" value="1"/>
</dbReference>
<reference evidence="13" key="1">
    <citation type="submission" date="2022-06" db="EMBL/GenBank/DDBJ databases">
        <title>Aquibacillus sp. a new bacterium isolated from soil saline samples.</title>
        <authorList>
            <person name="Galisteo C."/>
            <person name="De La Haba R."/>
            <person name="Sanchez-Porro C."/>
            <person name="Ventosa A."/>
        </authorList>
    </citation>
    <scope>NUCLEOTIDE SEQUENCE</scope>
    <source>
        <strain evidence="13">3ASR75-54</strain>
    </source>
</reference>
<evidence type="ECO:0000259" key="12">
    <source>
        <dbReference type="Pfam" id="PF01370"/>
    </source>
</evidence>
<comment type="catalytic activity">
    <reaction evidence="1 11">
        <text>UDP-alpha-D-glucose = UDP-alpha-D-galactose</text>
        <dbReference type="Rhea" id="RHEA:22168"/>
        <dbReference type="ChEBI" id="CHEBI:58885"/>
        <dbReference type="ChEBI" id="CHEBI:66914"/>
        <dbReference type="EC" id="5.1.3.2"/>
    </reaction>
</comment>
<evidence type="ECO:0000256" key="6">
    <source>
        <dbReference type="ARBA" id="ARBA00018569"/>
    </source>
</evidence>
<comment type="cofactor">
    <cofactor evidence="2 11">
        <name>NAD(+)</name>
        <dbReference type="ChEBI" id="CHEBI:57540"/>
    </cofactor>
</comment>
<evidence type="ECO:0000313" key="13">
    <source>
        <dbReference type="EMBL" id="MDC3418114.1"/>
    </source>
</evidence>
<comment type="caution">
    <text evidence="13">The sequence shown here is derived from an EMBL/GenBank/DDBJ whole genome shotgun (WGS) entry which is preliminary data.</text>
</comment>
<comment type="pathway">
    <text evidence="3 11">Carbohydrate metabolism; galactose metabolism.</text>
</comment>
<keyword evidence="7 11" id="KW-0520">NAD</keyword>
<dbReference type="InterPro" id="IPR001509">
    <property type="entry name" value="Epimerase_deHydtase"/>
</dbReference>
<dbReference type="Gene3D" id="3.40.50.720">
    <property type="entry name" value="NAD(P)-binding Rossmann-like Domain"/>
    <property type="match status" value="1"/>
</dbReference>
<organism evidence="13 14">
    <name type="scientific">Aquibacillus salsiterrae</name>
    <dbReference type="NCBI Taxonomy" id="2950439"/>
    <lineage>
        <taxon>Bacteria</taxon>
        <taxon>Bacillati</taxon>
        <taxon>Bacillota</taxon>
        <taxon>Bacilli</taxon>
        <taxon>Bacillales</taxon>
        <taxon>Bacillaceae</taxon>
        <taxon>Aquibacillus</taxon>
    </lineage>
</organism>
<dbReference type="GO" id="GO:0033499">
    <property type="term" value="P:galactose catabolic process via UDP-galactose, Leloir pathway"/>
    <property type="evidence" value="ECO:0007669"/>
    <property type="project" value="TreeGrafter"/>
</dbReference>
<evidence type="ECO:0000256" key="7">
    <source>
        <dbReference type="ARBA" id="ARBA00023027"/>
    </source>
</evidence>
<evidence type="ECO:0000256" key="3">
    <source>
        <dbReference type="ARBA" id="ARBA00004947"/>
    </source>
</evidence>
<protein>
    <recommendedName>
        <fullName evidence="6 11">UDP-glucose 4-epimerase</fullName>
        <ecNumber evidence="5 11">5.1.3.2</ecNumber>
    </recommendedName>
</protein>
<keyword evidence="10 11" id="KW-0119">Carbohydrate metabolism</keyword>
<comment type="similarity">
    <text evidence="4 11">Belongs to the NAD(P)-dependent epimerase/dehydratase family.</text>
</comment>
<dbReference type="Pfam" id="PF01370">
    <property type="entry name" value="Epimerase"/>
    <property type="match status" value="1"/>
</dbReference>
<keyword evidence="9 11" id="KW-0413">Isomerase</keyword>
<sequence>MSVLVLGGAGYIGSHAVYQLIDQKQDVVVIDNLETGHLEAVHNDATFYQGDIRDLDFLREVFSHEEIDSVVHFAANSLVGESMEDPLKYFDNNVYGTQVLLRAMQEYGVKHIVFSSTAATYGEPTQVPITEAMPTNPTSTYGETKLTMEKLMKWCEAAYGIKYVSLRYFNVAGARETAEIGEDHQPESHLIPIVLQVALGQRQHISIFGEDYDTEDGTCIRDYIHVEDLIDAHLLALTYLKNGGESDMFNLGSSQGFSVREIIDTSRKVTGHEIPAVVAERRAGDPSTLIASSDKAKRVLGWNPTRTDITKIIQDAWNWHQKSPNGYREDV</sequence>
<dbReference type="EC" id="5.1.3.2" evidence="5 11"/>
<keyword evidence="8" id="KW-0299">Galactose metabolism</keyword>
<dbReference type="CDD" id="cd05247">
    <property type="entry name" value="UDP_G4E_1_SDR_e"/>
    <property type="match status" value="1"/>
</dbReference>
<evidence type="ECO:0000256" key="1">
    <source>
        <dbReference type="ARBA" id="ARBA00000083"/>
    </source>
</evidence>